<dbReference type="SUPFAM" id="SSF46689">
    <property type="entry name" value="Homeodomain-like"/>
    <property type="match status" value="1"/>
</dbReference>
<protein>
    <submittedName>
        <fullName evidence="1">Helix-turn-helix domain-containing protein</fullName>
    </submittedName>
</protein>
<dbReference type="InterPro" id="IPR009057">
    <property type="entry name" value="Homeodomain-like_sf"/>
</dbReference>
<sequence>MNQKYTVSLTEEERKTIHKLLNENMLSISLRKRANILLLSDQSVGTPMKQKEIALRCDVNVATVSRTVCDFSLHGLQQALTFKRTKATNPTIVTGEIEANVIALACSQPPDGFSKWSVRLLTQKVIELQIFETVSRETVRRILKKHSLNRI</sequence>
<dbReference type="Proteomes" id="UP001299608">
    <property type="component" value="Unassembled WGS sequence"/>
</dbReference>
<name>A0AAW5C034_9FIRM</name>
<gene>
    <name evidence="1" type="ORF">L0N08_29535</name>
</gene>
<reference evidence="1" key="1">
    <citation type="submission" date="2022-01" db="EMBL/GenBank/DDBJ databases">
        <title>Collection of gut derived symbiotic bacterial strains cultured from healthy donors.</title>
        <authorList>
            <person name="Lin H."/>
            <person name="Kohout C."/>
            <person name="Waligurski E."/>
            <person name="Pamer E.G."/>
        </authorList>
    </citation>
    <scope>NUCLEOTIDE SEQUENCE</scope>
    <source>
        <strain evidence="1">DFI.6.55</strain>
    </source>
</reference>
<dbReference type="Pfam" id="PF13565">
    <property type="entry name" value="HTH_32"/>
    <property type="match status" value="1"/>
</dbReference>
<proteinExistence type="predicted"/>
<evidence type="ECO:0000313" key="1">
    <source>
        <dbReference type="EMBL" id="MCG4749542.1"/>
    </source>
</evidence>
<evidence type="ECO:0000313" key="2">
    <source>
        <dbReference type="Proteomes" id="UP001299608"/>
    </source>
</evidence>
<dbReference type="AlphaFoldDB" id="A0AAW5C034"/>
<dbReference type="RefSeq" id="WP_074925750.1">
    <property type="nucleotide sequence ID" value="NZ_CAXTHN010000005.1"/>
</dbReference>
<comment type="caution">
    <text evidence="1">The sequence shown here is derived from an EMBL/GenBank/DDBJ whole genome shotgun (WGS) entry which is preliminary data.</text>
</comment>
<dbReference type="EMBL" id="JAKNGE010000091">
    <property type="protein sequence ID" value="MCG4749542.1"/>
    <property type="molecule type" value="Genomic_DNA"/>
</dbReference>
<accession>A0AAW5C034</accession>
<organism evidence="1 2">
    <name type="scientific">Enterocloster aldenensis</name>
    <dbReference type="NCBI Taxonomy" id="358742"/>
    <lineage>
        <taxon>Bacteria</taxon>
        <taxon>Bacillati</taxon>
        <taxon>Bacillota</taxon>
        <taxon>Clostridia</taxon>
        <taxon>Lachnospirales</taxon>
        <taxon>Lachnospiraceae</taxon>
        <taxon>Enterocloster</taxon>
    </lineage>
</organism>